<dbReference type="InterPro" id="IPR045851">
    <property type="entry name" value="AMP-bd_C_sf"/>
</dbReference>
<dbReference type="SUPFAM" id="SSF56801">
    <property type="entry name" value="Acetyl-CoA synthetase-like"/>
    <property type="match status" value="1"/>
</dbReference>
<dbReference type="InterPro" id="IPR051087">
    <property type="entry name" value="Mitochondrial_ACSM"/>
</dbReference>
<keyword evidence="3" id="KW-0547">Nucleotide-binding</keyword>
<dbReference type="Pfam" id="PF00501">
    <property type="entry name" value="AMP-binding"/>
    <property type="match status" value="1"/>
</dbReference>
<organism evidence="7 8">
    <name type="scientific">Thermogymnomonas acidicola</name>
    <dbReference type="NCBI Taxonomy" id="399579"/>
    <lineage>
        <taxon>Archaea</taxon>
        <taxon>Methanobacteriati</taxon>
        <taxon>Thermoplasmatota</taxon>
        <taxon>Thermoplasmata</taxon>
        <taxon>Thermoplasmatales</taxon>
        <taxon>Thermogymnomonas</taxon>
    </lineage>
</organism>
<name>A0AA37FA16_9ARCH</name>
<proteinExistence type="inferred from homology"/>
<evidence type="ECO:0000259" key="5">
    <source>
        <dbReference type="Pfam" id="PF00501"/>
    </source>
</evidence>
<reference evidence="7" key="2">
    <citation type="submission" date="2022-09" db="EMBL/GenBank/DDBJ databases">
        <authorList>
            <person name="Sun Q."/>
            <person name="Ohkuma M."/>
        </authorList>
    </citation>
    <scope>NUCLEOTIDE SEQUENCE</scope>
    <source>
        <strain evidence="7">JCM 13583</strain>
    </source>
</reference>
<evidence type="ECO:0000256" key="2">
    <source>
        <dbReference type="ARBA" id="ARBA00022598"/>
    </source>
</evidence>
<dbReference type="PANTHER" id="PTHR43605">
    <property type="entry name" value="ACYL-COENZYME A SYNTHETASE"/>
    <property type="match status" value="1"/>
</dbReference>
<dbReference type="GO" id="GO:0016405">
    <property type="term" value="F:CoA-ligase activity"/>
    <property type="evidence" value="ECO:0007669"/>
    <property type="project" value="UniProtKB-ARBA"/>
</dbReference>
<gene>
    <name evidence="7" type="ORF">GCM10007108_14530</name>
</gene>
<dbReference type="InterPro" id="IPR025110">
    <property type="entry name" value="AMP-bd_C"/>
</dbReference>
<dbReference type="InterPro" id="IPR020845">
    <property type="entry name" value="AMP-binding_CS"/>
</dbReference>
<dbReference type="PROSITE" id="PS00455">
    <property type="entry name" value="AMP_BINDING"/>
    <property type="match status" value="1"/>
</dbReference>
<dbReference type="Gene3D" id="3.30.300.30">
    <property type="match status" value="1"/>
</dbReference>
<keyword evidence="2" id="KW-0436">Ligase</keyword>
<evidence type="ECO:0000313" key="7">
    <source>
        <dbReference type="EMBL" id="GGM77455.1"/>
    </source>
</evidence>
<dbReference type="InterPro" id="IPR000873">
    <property type="entry name" value="AMP-dep_synth/lig_dom"/>
</dbReference>
<dbReference type="GO" id="GO:0004321">
    <property type="term" value="F:fatty-acyl-CoA synthase activity"/>
    <property type="evidence" value="ECO:0007669"/>
    <property type="project" value="TreeGrafter"/>
</dbReference>
<dbReference type="GO" id="GO:0006633">
    <property type="term" value="P:fatty acid biosynthetic process"/>
    <property type="evidence" value="ECO:0007669"/>
    <property type="project" value="TreeGrafter"/>
</dbReference>
<dbReference type="AlphaFoldDB" id="A0AA37FA16"/>
<comment type="similarity">
    <text evidence="1">Belongs to the ATP-dependent AMP-binding enzyme family.</text>
</comment>
<dbReference type="GO" id="GO:0005524">
    <property type="term" value="F:ATP binding"/>
    <property type="evidence" value="ECO:0007669"/>
    <property type="project" value="UniProtKB-KW"/>
</dbReference>
<dbReference type="EMBL" id="BMNY01000002">
    <property type="protein sequence ID" value="GGM77455.1"/>
    <property type="molecule type" value="Genomic_DNA"/>
</dbReference>
<dbReference type="Pfam" id="PF13193">
    <property type="entry name" value="AMP-binding_C"/>
    <property type="match status" value="1"/>
</dbReference>
<evidence type="ECO:0000313" key="8">
    <source>
        <dbReference type="Proteomes" id="UP000632195"/>
    </source>
</evidence>
<dbReference type="GO" id="GO:0015645">
    <property type="term" value="F:fatty acid ligase activity"/>
    <property type="evidence" value="ECO:0007669"/>
    <property type="project" value="TreeGrafter"/>
</dbReference>
<dbReference type="PANTHER" id="PTHR43605:SF10">
    <property type="entry name" value="ACYL-COA SYNTHETASE MEDIUM CHAIN FAMILY MEMBER 3"/>
    <property type="match status" value="1"/>
</dbReference>
<reference evidence="7" key="1">
    <citation type="journal article" date="2014" name="Int. J. Syst. Evol. Microbiol.">
        <title>Complete genome sequence of Corynebacterium casei LMG S-19264T (=DSM 44701T), isolated from a smear-ripened cheese.</title>
        <authorList>
            <consortium name="US DOE Joint Genome Institute (JGI-PGF)"/>
            <person name="Walter F."/>
            <person name="Albersmeier A."/>
            <person name="Kalinowski J."/>
            <person name="Ruckert C."/>
        </authorList>
    </citation>
    <scope>NUCLEOTIDE SEQUENCE</scope>
    <source>
        <strain evidence="7">JCM 13583</strain>
    </source>
</reference>
<dbReference type="Proteomes" id="UP000632195">
    <property type="component" value="Unassembled WGS sequence"/>
</dbReference>
<evidence type="ECO:0000256" key="1">
    <source>
        <dbReference type="ARBA" id="ARBA00006432"/>
    </source>
</evidence>
<evidence type="ECO:0000256" key="3">
    <source>
        <dbReference type="ARBA" id="ARBA00022741"/>
    </source>
</evidence>
<sequence length="543" mass="60483">MEWPRFRKEHLEDIPQEYNWGTDWIDRLGKEEPERVALIHTDGNAVAAFTFREISELSSAFARYLQDRGMGRGDRVMIMLGNQPMLWVSFVGVIKAGGVCVPSATSLRPSDIDYRITKGNISGAIIEDSVQGALAGLRHKLRYVVSVPDDIDVDRLRKMPHSFTPVATRPSDVSLIYFTSGTTGHPKMVAHSQVSYALGHYSTAMWLGIGRGDVHWNISSPGWAKHAWSSIYAPWNVAATTVSFSYTGRFRAADHLGVIEKLRVTSVCASPTVWRMFILEDLSRYDLSSLRSAASAGEPLNPEVIERFRNATGITIRDGYGQTETTLQIGNFPGMQVKDGSMGVASPFYRIAVVDDSGRELPPMTEGNIAIRVAEGRPLPLMLGYMEEENNRQAFHDGWYFTGDRAYVDADGYFWYVGRSDDVIKSSGYRIGPFEVESALLRHPSVAESAAVASPDQIRGAIVKCFVVLKPGYEPSYELARELAEFVAQETAPYKHPRKIEFVSSLDPVKTISGKIRRKALREMEYGGPRVVQGSEFEIPPLR</sequence>
<evidence type="ECO:0000256" key="4">
    <source>
        <dbReference type="ARBA" id="ARBA00022840"/>
    </source>
</evidence>
<dbReference type="GO" id="GO:0006637">
    <property type="term" value="P:acyl-CoA metabolic process"/>
    <property type="evidence" value="ECO:0007669"/>
    <property type="project" value="TreeGrafter"/>
</dbReference>
<accession>A0AA37FA16</accession>
<evidence type="ECO:0000259" key="6">
    <source>
        <dbReference type="Pfam" id="PF13193"/>
    </source>
</evidence>
<dbReference type="InterPro" id="IPR042099">
    <property type="entry name" value="ANL_N_sf"/>
</dbReference>
<keyword evidence="8" id="KW-1185">Reference proteome</keyword>
<comment type="caution">
    <text evidence="7">The sequence shown here is derived from an EMBL/GenBank/DDBJ whole genome shotgun (WGS) entry which is preliminary data.</text>
</comment>
<feature type="domain" description="AMP-dependent synthetase/ligase" evidence="5">
    <location>
        <begin position="30"/>
        <end position="374"/>
    </location>
</feature>
<dbReference type="FunFam" id="3.30.300.30:FF:000005">
    <property type="entry name" value="Acyl-coenzyme A synthetase ACSM5, mitochondrial"/>
    <property type="match status" value="1"/>
</dbReference>
<dbReference type="Gene3D" id="3.40.50.12780">
    <property type="entry name" value="N-terminal domain of ligase-like"/>
    <property type="match status" value="1"/>
</dbReference>
<keyword evidence="4" id="KW-0067">ATP-binding</keyword>
<protein>
    <submittedName>
        <fullName evidence="7">Acyl-CoA synthetase</fullName>
    </submittedName>
</protein>
<dbReference type="CDD" id="cd05972">
    <property type="entry name" value="MACS_like"/>
    <property type="match status" value="1"/>
</dbReference>
<feature type="domain" description="AMP-binding enzyme C-terminal" evidence="6">
    <location>
        <begin position="435"/>
        <end position="515"/>
    </location>
</feature>